<dbReference type="SUPFAM" id="SSF47954">
    <property type="entry name" value="Cyclin-like"/>
    <property type="match status" value="1"/>
</dbReference>
<dbReference type="Pfam" id="PF08613">
    <property type="entry name" value="Cyclin"/>
    <property type="match status" value="1"/>
</dbReference>
<sequence>MDRVLHLWSMAFDADLSDVSSPEGTDTIEHRREPLGPTLQPCEMLKKVNTAAQAGAGLQRSESIESVMSEGTQFDATELTPQEKERLLDSVADILREQCDLNDSHVVLPSRKDPTAIFYSQVPSSIDIRAYAARMLKFLDISTAAFVTAMVYLAQLRHRGAICISSYNVHRLLLSAVNLGMKYTEDVCYSARGIAQVGGIGDSREVAMLERQMLKMLNFELYVGAEQFTMSRSRLLSLALAP</sequence>
<gene>
    <name evidence="2" type="ORF">FVE85_0057</name>
</gene>
<accession>A0A5J4YYY4</accession>
<dbReference type="EMBL" id="VRMN01000002">
    <property type="protein sequence ID" value="KAA8496328.1"/>
    <property type="molecule type" value="Genomic_DNA"/>
</dbReference>
<dbReference type="PANTHER" id="PTHR15615:SF108">
    <property type="entry name" value="PROTEIN CNPPD1"/>
    <property type="match status" value="1"/>
</dbReference>
<reference evidence="3" key="1">
    <citation type="journal article" date="2019" name="Nat. Commun.">
        <title>Expansion of phycobilisome linker gene families in mesophilic red algae.</title>
        <authorList>
            <person name="Lee J."/>
            <person name="Kim D."/>
            <person name="Bhattacharya D."/>
            <person name="Yoon H.S."/>
        </authorList>
    </citation>
    <scope>NUCLEOTIDE SEQUENCE [LARGE SCALE GENOMIC DNA]</scope>
    <source>
        <strain evidence="3">CCMP 1328</strain>
    </source>
</reference>
<evidence type="ECO:0000313" key="3">
    <source>
        <dbReference type="Proteomes" id="UP000324585"/>
    </source>
</evidence>
<dbReference type="OrthoDB" id="337735at2759"/>
<dbReference type="Proteomes" id="UP000324585">
    <property type="component" value="Unassembled WGS sequence"/>
</dbReference>
<proteinExistence type="predicted"/>
<dbReference type="InterPro" id="IPR036915">
    <property type="entry name" value="Cyclin-like_sf"/>
</dbReference>
<dbReference type="GO" id="GO:0019901">
    <property type="term" value="F:protein kinase binding"/>
    <property type="evidence" value="ECO:0007669"/>
    <property type="project" value="InterPro"/>
</dbReference>
<dbReference type="PANTHER" id="PTHR15615">
    <property type="match status" value="1"/>
</dbReference>
<dbReference type="Gene3D" id="1.10.472.10">
    <property type="entry name" value="Cyclin-like"/>
    <property type="match status" value="1"/>
</dbReference>
<organism evidence="2 3">
    <name type="scientific">Porphyridium purpureum</name>
    <name type="common">Red alga</name>
    <name type="synonym">Porphyridium cruentum</name>
    <dbReference type="NCBI Taxonomy" id="35688"/>
    <lineage>
        <taxon>Eukaryota</taxon>
        <taxon>Rhodophyta</taxon>
        <taxon>Bangiophyceae</taxon>
        <taxon>Porphyridiales</taxon>
        <taxon>Porphyridiaceae</taxon>
        <taxon>Porphyridium</taxon>
    </lineage>
</organism>
<evidence type="ECO:0000313" key="2">
    <source>
        <dbReference type="EMBL" id="KAA8496328.1"/>
    </source>
</evidence>
<protein>
    <submittedName>
        <fullName evidence="2">Cyclin-U4-1</fullName>
    </submittedName>
</protein>
<evidence type="ECO:0000256" key="1">
    <source>
        <dbReference type="SAM" id="MobiDB-lite"/>
    </source>
</evidence>
<keyword evidence="3" id="KW-1185">Reference proteome</keyword>
<dbReference type="InterPro" id="IPR013922">
    <property type="entry name" value="Cyclin_PHO80-like"/>
</dbReference>
<dbReference type="AlphaFoldDB" id="A0A5J4YYY4"/>
<feature type="region of interest" description="Disordered" evidence="1">
    <location>
        <begin position="16"/>
        <end position="37"/>
    </location>
</feature>
<comment type="caution">
    <text evidence="2">The sequence shown here is derived from an EMBL/GenBank/DDBJ whole genome shotgun (WGS) entry which is preliminary data.</text>
</comment>
<name>A0A5J4YYY4_PORPP</name>